<sequence length="264" mass="29179">MPRLRRYWRLLRIAGVVLSGLIVAGALGIAERCAIPVSALRKQRLTQWFLARLAATLPFRVRITGELPAQPMLWVANHVSWCDIPLLGMLAPLSFLAKAEVRAWPALGWLAQAAGTLFIRRGSGDAALVNRQLTTHLLQGRHLLIFPEGTSTDGEEVRTFHSRLFACAIDAGRAVQPVAIRYRRNGERDTIAPFIGDDELPDHLHRLLKSDSCDVEIRLLPPIDTRTLDRKAIATAAQHAIADAQHAIADALRPESRGQLREAA</sequence>
<protein>
    <submittedName>
        <fullName evidence="7">Probable acyltransferase</fullName>
    </submittedName>
</protein>
<dbReference type="EMBL" id="CP000304">
    <property type="protein sequence ID" value="ABP78836.1"/>
    <property type="molecule type" value="Genomic_DNA"/>
</dbReference>
<name>A4VIN5_STUS1</name>
<feature type="domain" description="Phospholipid/glycerol acyltransferase" evidence="6">
    <location>
        <begin position="72"/>
        <end position="183"/>
    </location>
</feature>
<evidence type="ECO:0000256" key="3">
    <source>
        <dbReference type="ARBA" id="ARBA00022679"/>
    </source>
</evidence>
<dbReference type="Proteomes" id="UP000000233">
    <property type="component" value="Chromosome"/>
</dbReference>
<comment type="pathway">
    <text evidence="1">Lipid metabolism.</text>
</comment>
<organism evidence="7 8">
    <name type="scientific">Stutzerimonas stutzeri (strain A1501)</name>
    <name type="common">Pseudomonas stutzeri</name>
    <dbReference type="NCBI Taxonomy" id="379731"/>
    <lineage>
        <taxon>Bacteria</taxon>
        <taxon>Pseudomonadati</taxon>
        <taxon>Pseudomonadota</taxon>
        <taxon>Gammaproteobacteria</taxon>
        <taxon>Pseudomonadales</taxon>
        <taxon>Pseudomonadaceae</taxon>
        <taxon>Stutzerimonas</taxon>
    </lineage>
</organism>
<dbReference type="PANTHER" id="PTHR10434:SF64">
    <property type="entry name" value="1-ACYL-SN-GLYCEROL-3-PHOSPHATE ACYLTRANSFERASE-RELATED"/>
    <property type="match status" value="1"/>
</dbReference>
<evidence type="ECO:0000259" key="6">
    <source>
        <dbReference type="SMART" id="SM00563"/>
    </source>
</evidence>
<dbReference type="KEGG" id="psa:PST_1141"/>
<dbReference type="Pfam" id="PF01553">
    <property type="entry name" value="Acyltransferase"/>
    <property type="match status" value="1"/>
</dbReference>
<dbReference type="InterPro" id="IPR002123">
    <property type="entry name" value="Plipid/glycerol_acylTrfase"/>
</dbReference>
<dbReference type="CDD" id="cd07989">
    <property type="entry name" value="LPLAT_AGPAT-like"/>
    <property type="match status" value="1"/>
</dbReference>
<gene>
    <name evidence="7" type="ordered locus">PST_1141</name>
</gene>
<evidence type="ECO:0000313" key="8">
    <source>
        <dbReference type="Proteomes" id="UP000000233"/>
    </source>
</evidence>
<keyword evidence="3" id="KW-0808">Transferase</keyword>
<dbReference type="RefSeq" id="WP_011912324.1">
    <property type="nucleotide sequence ID" value="NC_009434.1"/>
</dbReference>
<evidence type="ECO:0000256" key="1">
    <source>
        <dbReference type="ARBA" id="ARBA00005189"/>
    </source>
</evidence>
<dbReference type="GO" id="GO:0006654">
    <property type="term" value="P:phosphatidic acid biosynthetic process"/>
    <property type="evidence" value="ECO:0007669"/>
    <property type="project" value="TreeGrafter"/>
</dbReference>
<keyword evidence="2" id="KW-0444">Lipid biosynthesis</keyword>
<dbReference type="SUPFAM" id="SSF69593">
    <property type="entry name" value="Glycerol-3-phosphate (1)-acyltransferase"/>
    <property type="match status" value="1"/>
</dbReference>
<dbReference type="GO" id="GO:0003841">
    <property type="term" value="F:1-acylglycerol-3-phosphate O-acyltransferase activity"/>
    <property type="evidence" value="ECO:0007669"/>
    <property type="project" value="TreeGrafter"/>
</dbReference>
<proteinExistence type="predicted"/>
<evidence type="ECO:0000256" key="2">
    <source>
        <dbReference type="ARBA" id="ARBA00022516"/>
    </source>
</evidence>
<accession>A4VIN5</accession>
<dbReference type="SMART" id="SM00563">
    <property type="entry name" value="PlsC"/>
    <property type="match status" value="1"/>
</dbReference>
<dbReference type="eggNOG" id="COG0204">
    <property type="taxonomic scope" value="Bacteria"/>
</dbReference>
<reference evidence="7 8" key="1">
    <citation type="journal article" date="2008" name="Proc. Natl. Acad. Sci. U.S.A.">
        <title>Nitrogen fixation island and rhizosphere competence traits in the genome of root-associated Pseudomonas stutzeri A1501.</title>
        <authorList>
            <person name="Yan Y."/>
            <person name="Yang J."/>
            <person name="Dou Y."/>
            <person name="Chen M."/>
            <person name="Ping S."/>
            <person name="Peng J."/>
            <person name="Lu W."/>
            <person name="Zhang W."/>
            <person name="Yao Z."/>
            <person name="Li H."/>
            <person name="Liu W."/>
            <person name="He S."/>
            <person name="Geng L."/>
            <person name="Zhang X."/>
            <person name="Yang F."/>
            <person name="Yu H."/>
            <person name="Zhan Y."/>
            <person name="Li D."/>
            <person name="Lin Z."/>
            <person name="Wang Y."/>
            <person name="Elmerich C."/>
            <person name="Lin M."/>
            <person name="Jin Q."/>
        </authorList>
    </citation>
    <scope>NUCLEOTIDE SEQUENCE [LARGE SCALE GENOMIC DNA]</scope>
    <source>
        <strain evidence="7 8">A1501</strain>
    </source>
</reference>
<evidence type="ECO:0000313" key="7">
    <source>
        <dbReference type="EMBL" id="ABP78836.1"/>
    </source>
</evidence>
<dbReference type="PANTHER" id="PTHR10434">
    <property type="entry name" value="1-ACYL-SN-GLYCEROL-3-PHOSPHATE ACYLTRANSFERASE"/>
    <property type="match status" value="1"/>
</dbReference>
<keyword evidence="5 7" id="KW-0012">Acyltransferase</keyword>
<dbReference type="AlphaFoldDB" id="A4VIN5"/>
<dbReference type="HOGENOM" id="CLU_027938_0_1_6"/>
<keyword evidence="4" id="KW-0443">Lipid metabolism</keyword>
<keyword evidence="8" id="KW-1185">Reference proteome</keyword>
<evidence type="ECO:0000256" key="4">
    <source>
        <dbReference type="ARBA" id="ARBA00023098"/>
    </source>
</evidence>
<evidence type="ECO:0000256" key="5">
    <source>
        <dbReference type="ARBA" id="ARBA00023315"/>
    </source>
</evidence>